<organism evidence="2 3">
    <name type="scientific">Coccomyxa subellipsoidea</name>
    <dbReference type="NCBI Taxonomy" id="248742"/>
    <lineage>
        <taxon>Eukaryota</taxon>
        <taxon>Viridiplantae</taxon>
        <taxon>Chlorophyta</taxon>
        <taxon>core chlorophytes</taxon>
        <taxon>Trebouxiophyceae</taxon>
        <taxon>Trebouxiophyceae incertae sedis</taxon>
        <taxon>Coccomyxaceae</taxon>
        <taxon>Coccomyxa</taxon>
    </lineage>
</organism>
<dbReference type="EMBL" id="JALJOT010000013">
    <property type="protein sequence ID" value="KAK9904061.1"/>
    <property type="molecule type" value="Genomic_DNA"/>
</dbReference>
<evidence type="ECO:0000256" key="1">
    <source>
        <dbReference type="SAM" id="MobiDB-lite"/>
    </source>
</evidence>
<evidence type="ECO:0000313" key="3">
    <source>
        <dbReference type="Proteomes" id="UP001491310"/>
    </source>
</evidence>
<feature type="compositionally biased region" description="Pro residues" evidence="1">
    <location>
        <begin position="75"/>
        <end position="91"/>
    </location>
</feature>
<gene>
    <name evidence="2" type="ORF">WJX75_003559</name>
</gene>
<reference evidence="2 3" key="1">
    <citation type="journal article" date="2024" name="Nat. Commun.">
        <title>Phylogenomics reveals the evolutionary origins of lichenization in chlorophyte algae.</title>
        <authorList>
            <person name="Puginier C."/>
            <person name="Libourel C."/>
            <person name="Otte J."/>
            <person name="Skaloud P."/>
            <person name="Haon M."/>
            <person name="Grisel S."/>
            <person name="Petersen M."/>
            <person name="Berrin J.G."/>
            <person name="Delaux P.M."/>
            <person name="Dal Grande F."/>
            <person name="Keller J."/>
        </authorList>
    </citation>
    <scope>NUCLEOTIDE SEQUENCE [LARGE SCALE GENOMIC DNA]</scope>
    <source>
        <strain evidence="2 3">SAG 216-7</strain>
    </source>
</reference>
<name>A0ABR2YF42_9CHLO</name>
<accession>A0ABR2YF42</accession>
<dbReference type="Proteomes" id="UP001491310">
    <property type="component" value="Unassembled WGS sequence"/>
</dbReference>
<feature type="region of interest" description="Disordered" evidence="1">
    <location>
        <begin position="51"/>
        <end position="103"/>
    </location>
</feature>
<proteinExistence type="predicted"/>
<feature type="region of interest" description="Disordered" evidence="1">
    <location>
        <begin position="131"/>
        <end position="185"/>
    </location>
</feature>
<keyword evidence="3" id="KW-1185">Reference proteome</keyword>
<comment type="caution">
    <text evidence="2">The sequence shown here is derived from an EMBL/GenBank/DDBJ whole genome shotgun (WGS) entry which is preliminary data.</text>
</comment>
<protein>
    <submittedName>
        <fullName evidence="2">Uncharacterized protein</fullName>
    </submittedName>
</protein>
<feature type="compositionally biased region" description="Low complexity" evidence="1">
    <location>
        <begin position="65"/>
        <end position="74"/>
    </location>
</feature>
<sequence length="185" mass="18974">MAGGPCTLGLGLKDVSSEQPGVLGKRALPHQQQQLPPVRISIPAFGALGQEATSSTLSEGDTFEPGSGTACSSPTTPPCSPPAYPGSPPSAPRKISPGKLAPRYTGEAARSLLGPLPTRRALLPAFDAAVAAREGAPSDGQPTGQPGRPDVPSVSKRIGQSSTPVHALPKRTRRETEDESQGESR</sequence>
<feature type="region of interest" description="Disordered" evidence="1">
    <location>
        <begin position="1"/>
        <end position="36"/>
    </location>
</feature>
<evidence type="ECO:0000313" key="2">
    <source>
        <dbReference type="EMBL" id="KAK9904061.1"/>
    </source>
</evidence>